<reference evidence="2 3" key="1">
    <citation type="journal article" date="2017" name="G3 (Bethesda)">
        <title>First Draft Genome Sequence of the Pathogenic Fungus Lomentospora prolificans (Formerly Scedosporium prolificans).</title>
        <authorList>
            <person name="Luo R."/>
            <person name="Zimin A."/>
            <person name="Workman R."/>
            <person name="Fan Y."/>
            <person name="Pertea G."/>
            <person name="Grossman N."/>
            <person name="Wear M.P."/>
            <person name="Jia B."/>
            <person name="Miller H."/>
            <person name="Casadevall A."/>
            <person name="Timp W."/>
            <person name="Zhang S.X."/>
            <person name="Salzberg S.L."/>
        </authorList>
    </citation>
    <scope>NUCLEOTIDE SEQUENCE [LARGE SCALE GENOMIC DNA]</scope>
    <source>
        <strain evidence="2 3">JHH-5317</strain>
    </source>
</reference>
<evidence type="ECO:0000313" key="2">
    <source>
        <dbReference type="EMBL" id="PKS08425.1"/>
    </source>
</evidence>
<dbReference type="Pfam" id="PF00144">
    <property type="entry name" value="Beta-lactamase"/>
    <property type="match status" value="1"/>
</dbReference>
<evidence type="ECO:0000313" key="3">
    <source>
        <dbReference type="Proteomes" id="UP000233524"/>
    </source>
</evidence>
<name>A0A2N3N7L1_9PEZI</name>
<dbReference type="STRING" id="41688.A0A2N3N7L1"/>
<proteinExistence type="predicted"/>
<dbReference type="OrthoDB" id="5946976at2759"/>
<evidence type="ECO:0000259" key="1">
    <source>
        <dbReference type="Pfam" id="PF00144"/>
    </source>
</evidence>
<protein>
    <recommendedName>
        <fullName evidence="1">Beta-lactamase-related domain-containing protein</fullName>
    </recommendedName>
</protein>
<feature type="domain" description="Beta-lactamase-related" evidence="1">
    <location>
        <begin position="16"/>
        <end position="356"/>
    </location>
</feature>
<dbReference type="Gene3D" id="3.40.710.10">
    <property type="entry name" value="DD-peptidase/beta-lactamase superfamily"/>
    <property type="match status" value="1"/>
</dbReference>
<keyword evidence="3" id="KW-1185">Reference proteome</keyword>
<dbReference type="VEuPathDB" id="FungiDB:jhhlp_005136"/>
<dbReference type="PANTHER" id="PTHR43319">
    <property type="entry name" value="BETA-LACTAMASE-RELATED"/>
    <property type="match status" value="1"/>
</dbReference>
<organism evidence="2 3">
    <name type="scientific">Lomentospora prolificans</name>
    <dbReference type="NCBI Taxonomy" id="41688"/>
    <lineage>
        <taxon>Eukaryota</taxon>
        <taxon>Fungi</taxon>
        <taxon>Dikarya</taxon>
        <taxon>Ascomycota</taxon>
        <taxon>Pezizomycotina</taxon>
        <taxon>Sordariomycetes</taxon>
        <taxon>Hypocreomycetidae</taxon>
        <taxon>Microascales</taxon>
        <taxon>Microascaceae</taxon>
        <taxon>Lomentospora</taxon>
    </lineage>
</organism>
<comment type="caution">
    <text evidence="2">The sequence shown here is derived from an EMBL/GenBank/DDBJ whole genome shotgun (WGS) entry which is preliminary data.</text>
</comment>
<dbReference type="EMBL" id="NLAX01000696">
    <property type="protein sequence ID" value="PKS08425.1"/>
    <property type="molecule type" value="Genomic_DNA"/>
</dbReference>
<sequence length="379" mass="41458">MANMEGVCDPKFQQVRDLFNSRLEQGEELGASLCVNIDGKNVVDLWGGYADTEKARPWTRDTLTVVWSCSKVVTALAAAILIDRGLLDPDERMSKYWPEFAANGKENVTVGHVLSHASGVPAWEQPIAAQDVYDTAKSTERLATQAAWWTPGEQSGYHIVNQGHMVGELVRRISGKPLKQFIADEIATPLHADFRLGVEEKDWPRTADIVPPPDIPLDTLDPESLFARAFAGSPGSAEASMSPGFRATEIGATNGFGNARSLCRIGSIVSLGGTVDGRKYISPTTVDKILEERISGQDIVLQTFIRFGLGVGLPSPQTFPWIPEGRLCFWGGWGGSMLIMDLDHRMTISYAMNKMRLGNTLGNANSELYVRAIYEALSQ</sequence>
<dbReference type="SUPFAM" id="SSF56601">
    <property type="entry name" value="beta-lactamase/transpeptidase-like"/>
    <property type="match status" value="1"/>
</dbReference>
<dbReference type="InterPro" id="IPR012338">
    <property type="entry name" value="Beta-lactam/transpept-like"/>
</dbReference>
<dbReference type="AlphaFoldDB" id="A0A2N3N7L1"/>
<dbReference type="InterPro" id="IPR052907">
    <property type="entry name" value="Beta-lactamase/esterase"/>
</dbReference>
<dbReference type="Proteomes" id="UP000233524">
    <property type="component" value="Unassembled WGS sequence"/>
</dbReference>
<dbReference type="InterPro" id="IPR001466">
    <property type="entry name" value="Beta-lactam-related"/>
</dbReference>
<dbReference type="InParanoid" id="A0A2N3N7L1"/>
<gene>
    <name evidence="2" type="ORF">jhhlp_005136</name>
</gene>
<dbReference type="PANTHER" id="PTHR43319:SF3">
    <property type="entry name" value="BETA-LACTAMASE-RELATED DOMAIN-CONTAINING PROTEIN"/>
    <property type="match status" value="1"/>
</dbReference>
<accession>A0A2N3N7L1</accession>